<reference evidence="2 3" key="1">
    <citation type="submission" date="2015-01" db="EMBL/GenBank/DDBJ databases">
        <title>Draft genome of the acidophilic iron oxidizer Acidithrix ferrooxidans strain Py-F3.</title>
        <authorList>
            <person name="Poehlein A."/>
            <person name="Eisen S."/>
            <person name="Schloemann M."/>
            <person name="Johnson B.D."/>
            <person name="Daniel R."/>
            <person name="Muehling M."/>
        </authorList>
    </citation>
    <scope>NUCLEOTIDE SEQUENCE [LARGE SCALE GENOMIC DNA]</scope>
    <source>
        <strain evidence="2 3">Py-F3</strain>
    </source>
</reference>
<comment type="caution">
    <text evidence="2">The sequence shown here is derived from an EMBL/GenBank/DDBJ whole genome shotgun (WGS) entry which is preliminary data.</text>
</comment>
<dbReference type="AlphaFoldDB" id="A0A0D8HKX0"/>
<proteinExistence type="predicted"/>
<keyword evidence="1" id="KW-0472">Membrane</keyword>
<evidence type="ECO:0000313" key="3">
    <source>
        <dbReference type="Proteomes" id="UP000032360"/>
    </source>
</evidence>
<dbReference type="EMBL" id="JXYS01000011">
    <property type="protein sequence ID" value="KJF18645.1"/>
    <property type="molecule type" value="Genomic_DNA"/>
</dbReference>
<feature type="transmembrane region" description="Helical" evidence="1">
    <location>
        <begin position="194"/>
        <end position="212"/>
    </location>
</feature>
<evidence type="ECO:0000313" key="2">
    <source>
        <dbReference type="EMBL" id="KJF18645.1"/>
    </source>
</evidence>
<keyword evidence="3" id="KW-1185">Reference proteome</keyword>
<evidence type="ECO:0000256" key="1">
    <source>
        <dbReference type="SAM" id="Phobius"/>
    </source>
</evidence>
<evidence type="ECO:0008006" key="4">
    <source>
        <dbReference type="Google" id="ProtNLM"/>
    </source>
</evidence>
<feature type="transmembrane region" description="Helical" evidence="1">
    <location>
        <begin position="285"/>
        <end position="305"/>
    </location>
</feature>
<organism evidence="2 3">
    <name type="scientific">Acidithrix ferrooxidans</name>
    <dbReference type="NCBI Taxonomy" id="1280514"/>
    <lineage>
        <taxon>Bacteria</taxon>
        <taxon>Bacillati</taxon>
        <taxon>Actinomycetota</taxon>
        <taxon>Acidimicrobiia</taxon>
        <taxon>Acidimicrobiales</taxon>
        <taxon>Acidimicrobiaceae</taxon>
        <taxon>Acidithrix</taxon>
    </lineage>
</organism>
<protein>
    <recommendedName>
        <fullName evidence="4">EcsC protein family protein</fullName>
    </recommendedName>
</protein>
<name>A0A0D8HKX0_9ACTN</name>
<dbReference type="Proteomes" id="UP000032360">
    <property type="component" value="Unassembled WGS sequence"/>
</dbReference>
<sequence length="318" mass="34775">MDRPTITKRANLSELNNNQSSALKTIVKNPTRVDEVIAYFLTPSLAGTAQRAAAKELELKKEPSLPAQASTARAIRRARIDGAISGTSLYAALPGAFVSAICAQVTLVLEIAQIYGHDPNDPARVGELLYFLGKYKDIDSAYSGVELALNPPEKEKTTSSIYGLLATIKQLPELAGVTFKSFKSATRAQKIKMILTYSCMVLPLVGIPFWSYSYSRQTRMLSDAAQNYYGNPNSSSQKVKVNYGSRTFSLSDRIKVGLALASITIILIAATIAIALSGLGLNHRTLLKLFVGEALLVVFSIRLFWLTKTIEFQRKPIH</sequence>
<gene>
    <name evidence="2" type="ORF">AXFE_04830</name>
</gene>
<keyword evidence="1" id="KW-1133">Transmembrane helix</keyword>
<accession>A0A0D8HKX0</accession>
<keyword evidence="1" id="KW-0812">Transmembrane</keyword>
<feature type="transmembrane region" description="Helical" evidence="1">
    <location>
        <begin position="256"/>
        <end position="279"/>
    </location>
</feature>